<feature type="transmembrane region" description="Helical" evidence="6">
    <location>
        <begin position="171"/>
        <end position="191"/>
    </location>
</feature>
<dbReference type="SUPFAM" id="SSF103473">
    <property type="entry name" value="MFS general substrate transporter"/>
    <property type="match status" value="1"/>
</dbReference>
<keyword evidence="4 6" id="KW-0472">Membrane</keyword>
<feature type="transmembrane region" description="Helical" evidence="6">
    <location>
        <begin position="488"/>
        <end position="508"/>
    </location>
</feature>
<dbReference type="GO" id="GO:0022857">
    <property type="term" value="F:transmembrane transporter activity"/>
    <property type="evidence" value="ECO:0007669"/>
    <property type="project" value="InterPro"/>
</dbReference>
<dbReference type="GO" id="GO:0000329">
    <property type="term" value="C:fungal-type vacuole membrane"/>
    <property type="evidence" value="ECO:0007669"/>
    <property type="project" value="TreeGrafter"/>
</dbReference>
<feature type="compositionally biased region" description="Polar residues" evidence="5">
    <location>
        <begin position="225"/>
        <end position="234"/>
    </location>
</feature>
<dbReference type="EMBL" id="ML977137">
    <property type="protein sequence ID" value="KAF1992434.1"/>
    <property type="molecule type" value="Genomic_DNA"/>
</dbReference>
<proteinExistence type="predicted"/>
<reference evidence="7" key="1">
    <citation type="journal article" date="2020" name="Stud. Mycol.">
        <title>101 Dothideomycetes genomes: a test case for predicting lifestyles and emergence of pathogens.</title>
        <authorList>
            <person name="Haridas S."/>
            <person name="Albert R."/>
            <person name="Binder M."/>
            <person name="Bloem J."/>
            <person name="Labutti K."/>
            <person name="Salamov A."/>
            <person name="Andreopoulos B."/>
            <person name="Baker S."/>
            <person name="Barry K."/>
            <person name="Bills G."/>
            <person name="Bluhm B."/>
            <person name="Cannon C."/>
            <person name="Castanera R."/>
            <person name="Culley D."/>
            <person name="Daum C."/>
            <person name="Ezra D."/>
            <person name="Gonzalez J."/>
            <person name="Henrissat B."/>
            <person name="Kuo A."/>
            <person name="Liang C."/>
            <person name="Lipzen A."/>
            <person name="Lutzoni F."/>
            <person name="Magnuson J."/>
            <person name="Mondo S."/>
            <person name="Nolan M."/>
            <person name="Ohm R."/>
            <person name="Pangilinan J."/>
            <person name="Park H.-J."/>
            <person name="Ramirez L."/>
            <person name="Alfaro M."/>
            <person name="Sun H."/>
            <person name="Tritt A."/>
            <person name="Yoshinaga Y."/>
            <person name="Zwiers L.-H."/>
            <person name="Turgeon B."/>
            <person name="Goodwin S."/>
            <person name="Spatafora J."/>
            <person name="Crous P."/>
            <person name="Grigoriev I."/>
        </authorList>
    </citation>
    <scope>NUCLEOTIDE SEQUENCE</scope>
    <source>
        <strain evidence="7">CBS 113979</strain>
    </source>
</reference>
<dbReference type="Proteomes" id="UP000800041">
    <property type="component" value="Unassembled WGS sequence"/>
</dbReference>
<feature type="region of interest" description="Disordered" evidence="5">
    <location>
        <begin position="252"/>
        <end position="287"/>
    </location>
</feature>
<name>A0A6G1HH76_9PEZI</name>
<keyword evidence="2 6" id="KW-0812">Transmembrane</keyword>
<accession>A0A6G1HH76</accession>
<dbReference type="Gene3D" id="1.20.1250.20">
    <property type="entry name" value="MFS general substrate transporter like domains"/>
    <property type="match status" value="2"/>
</dbReference>
<evidence type="ECO:0000256" key="4">
    <source>
        <dbReference type="ARBA" id="ARBA00023136"/>
    </source>
</evidence>
<evidence type="ECO:0000256" key="1">
    <source>
        <dbReference type="ARBA" id="ARBA00004141"/>
    </source>
</evidence>
<feature type="compositionally biased region" description="Polar residues" evidence="5">
    <location>
        <begin position="261"/>
        <end position="270"/>
    </location>
</feature>
<feature type="transmembrane region" description="Helical" evidence="6">
    <location>
        <begin position="77"/>
        <end position="93"/>
    </location>
</feature>
<evidence type="ECO:0000256" key="6">
    <source>
        <dbReference type="SAM" id="Phobius"/>
    </source>
</evidence>
<feature type="transmembrane region" description="Helical" evidence="6">
    <location>
        <begin position="441"/>
        <end position="462"/>
    </location>
</feature>
<sequence>MAEKDHQTARLVAVIAATTISLACGTNYGYSAWGPQFADRLRLSTTASNIIGASGNLGMYASGIPLGWLVDKKSPRLAILIGGAALGLGYFPIKMAYDKGEGSMSVASLCFFAFLTGMGSCSAFSASIKVAALNWPYHRGTATAFPLAAFGLSALFFTLAGHIIYTDDTSGLLLLLSLGTFALVFISFFFVRVPHPSTYTALATTELHRSPSLSANSNRLHRTKSGQSKYSTDSLDAGPTADLDHLDHEAHESPDYDATEDSSLMSSPSDQDPEDAVKHRRHTHSHRPDLSGWALVRRPEFWLLFCQLGLLTGVGLMTINNIGNDAQALWYHLDPSTPKPFLLRRQLLHVSTISFCSFSGRLLSGIGSDFLIKRLHASRFWCIVASSSIFTLAQLAALLVSTPQLLFLVSALTGLAYGALFGVYPALVADAFGVHGLSMNWGTMTVSPVLSGPLFNAVYGAIFDSHSKTLESGVMVCEEGLQCYRSAYYMTLGASLVGVGIALWAVNWDHRRKAEEEREMRREA</sequence>
<organism evidence="7 8">
    <name type="scientific">Aulographum hederae CBS 113979</name>
    <dbReference type="NCBI Taxonomy" id="1176131"/>
    <lineage>
        <taxon>Eukaryota</taxon>
        <taxon>Fungi</taxon>
        <taxon>Dikarya</taxon>
        <taxon>Ascomycota</taxon>
        <taxon>Pezizomycotina</taxon>
        <taxon>Dothideomycetes</taxon>
        <taxon>Pleosporomycetidae</taxon>
        <taxon>Aulographales</taxon>
        <taxon>Aulographaceae</taxon>
    </lineage>
</organism>
<feature type="region of interest" description="Disordered" evidence="5">
    <location>
        <begin position="213"/>
        <end position="235"/>
    </location>
</feature>
<feature type="transmembrane region" description="Helical" evidence="6">
    <location>
        <begin position="301"/>
        <end position="322"/>
    </location>
</feature>
<dbReference type="AlphaFoldDB" id="A0A6G1HH76"/>
<dbReference type="InterPro" id="IPR036259">
    <property type="entry name" value="MFS_trans_sf"/>
</dbReference>
<dbReference type="PANTHER" id="PTHR21576:SF158">
    <property type="entry name" value="RIBOSOMAL RNA-PROCESSING PROTEIN 12-LIKE CONSERVED DOMAIN-CONTAINING PROTEIN"/>
    <property type="match status" value="1"/>
</dbReference>
<feature type="transmembrane region" description="Helical" evidence="6">
    <location>
        <begin position="406"/>
        <end position="429"/>
    </location>
</feature>
<dbReference type="OrthoDB" id="410267at2759"/>
<gene>
    <name evidence="7" type="ORF">K402DRAFT_388087</name>
</gene>
<evidence type="ECO:0000256" key="5">
    <source>
        <dbReference type="SAM" id="MobiDB-lite"/>
    </source>
</evidence>
<evidence type="ECO:0000256" key="3">
    <source>
        <dbReference type="ARBA" id="ARBA00022989"/>
    </source>
</evidence>
<feature type="transmembrane region" description="Helical" evidence="6">
    <location>
        <begin position="12"/>
        <end position="30"/>
    </location>
</feature>
<dbReference type="Pfam" id="PF07690">
    <property type="entry name" value="MFS_1"/>
    <property type="match status" value="1"/>
</dbReference>
<evidence type="ECO:0000256" key="2">
    <source>
        <dbReference type="ARBA" id="ARBA00022692"/>
    </source>
</evidence>
<evidence type="ECO:0000313" key="7">
    <source>
        <dbReference type="EMBL" id="KAF1992434.1"/>
    </source>
</evidence>
<dbReference type="InterPro" id="IPR011701">
    <property type="entry name" value="MFS"/>
</dbReference>
<feature type="transmembrane region" description="Helical" evidence="6">
    <location>
        <begin position="105"/>
        <end position="132"/>
    </location>
</feature>
<evidence type="ECO:0000313" key="8">
    <source>
        <dbReference type="Proteomes" id="UP000800041"/>
    </source>
</evidence>
<feature type="transmembrane region" description="Helical" evidence="6">
    <location>
        <begin position="144"/>
        <end position="165"/>
    </location>
</feature>
<protein>
    <submittedName>
        <fullName evidence="7">MFS general substrate transporter</fullName>
    </submittedName>
</protein>
<keyword evidence="3 6" id="KW-1133">Transmembrane helix</keyword>
<dbReference type="PROSITE" id="PS51257">
    <property type="entry name" value="PROKAR_LIPOPROTEIN"/>
    <property type="match status" value="1"/>
</dbReference>
<feature type="transmembrane region" description="Helical" evidence="6">
    <location>
        <begin position="380"/>
        <end position="400"/>
    </location>
</feature>
<comment type="subcellular location">
    <subcellularLocation>
        <location evidence="1">Membrane</location>
        <topology evidence="1">Multi-pass membrane protein</topology>
    </subcellularLocation>
</comment>
<dbReference type="PANTHER" id="PTHR21576">
    <property type="entry name" value="UNCHARACTERIZED NODULIN-LIKE PROTEIN"/>
    <property type="match status" value="1"/>
</dbReference>
<keyword evidence="8" id="KW-1185">Reference proteome</keyword>